<name>I7GNB4_MACFA</name>
<dbReference type="EMBL" id="AB172936">
    <property type="protein sequence ID" value="BAE89998.1"/>
    <property type="molecule type" value="mRNA"/>
</dbReference>
<evidence type="ECO:0000313" key="1">
    <source>
        <dbReference type="EMBL" id="BAE89998.1"/>
    </source>
</evidence>
<accession>I7GNB4</accession>
<dbReference type="AlphaFoldDB" id="I7GNB4"/>
<sequence>MVVHRIFKIELKGSDVHFGDIRVGR</sequence>
<reference evidence="1" key="1">
    <citation type="journal article" date="2007" name="PLoS Biol.">
        <title>Rate of evolution in brain-expressed genes in humans and other primates.</title>
        <authorList>
            <person name="Wang H.-Y."/>
            <person name="Chien H.-C."/>
            <person name="Osada N."/>
            <person name="Hashimoto K."/>
            <person name="Sugano S."/>
            <person name="Gojobori T."/>
            <person name="Chou C.-K."/>
            <person name="Tsai S.-F."/>
            <person name="Wu C.-I."/>
            <person name="Shen C.-K.J."/>
        </authorList>
    </citation>
    <scope>NUCLEOTIDE SEQUENCE</scope>
</reference>
<proteinExistence type="evidence at transcript level"/>
<organism evidence="1">
    <name type="scientific">Macaca fascicularis</name>
    <name type="common">Crab-eating macaque</name>
    <name type="synonym">Cynomolgus monkey</name>
    <dbReference type="NCBI Taxonomy" id="9541"/>
    <lineage>
        <taxon>Eukaryota</taxon>
        <taxon>Metazoa</taxon>
        <taxon>Chordata</taxon>
        <taxon>Craniata</taxon>
        <taxon>Vertebrata</taxon>
        <taxon>Euteleostomi</taxon>
        <taxon>Mammalia</taxon>
        <taxon>Eutheria</taxon>
        <taxon>Euarchontoglires</taxon>
        <taxon>Primates</taxon>
        <taxon>Haplorrhini</taxon>
        <taxon>Catarrhini</taxon>
        <taxon>Cercopithecidae</taxon>
        <taxon>Cercopithecinae</taxon>
        <taxon>Macaca</taxon>
    </lineage>
</organism>
<protein>
    <submittedName>
        <fullName evidence="1">Macaca fascicularis brain cDNA clone: QflA-20275, similar to human H63 breast cancer expressed gene (H63), transcriptvariant 2, mRNA, RefSeq: NM_177974.1</fullName>
    </submittedName>
</protein>